<sequence>MKILVLGSGAREHAIVTALLREDAGHEIVAAPGNAGIARAVPVVKMDIDDPVIVAEHALAEGFELVVVGPEAPLVAGVADALRTRGIPVFGPGR</sequence>
<dbReference type="AlphaFoldDB" id="A0A399NPM5"/>
<dbReference type="SUPFAM" id="SSF52440">
    <property type="entry name" value="PreATP-grasp domain"/>
    <property type="match status" value="1"/>
</dbReference>
<evidence type="ECO:0000259" key="1">
    <source>
        <dbReference type="Pfam" id="PF02844"/>
    </source>
</evidence>
<accession>A0A399NPM5</accession>
<dbReference type="PANTHER" id="PTHR43472">
    <property type="entry name" value="PHOSPHORIBOSYLAMINE--GLYCINE LIGASE"/>
    <property type="match status" value="1"/>
</dbReference>
<protein>
    <submittedName>
        <fullName evidence="2">Phosphoribosylamine--glycine ligase</fullName>
    </submittedName>
</protein>
<dbReference type="GO" id="GO:0004637">
    <property type="term" value="F:phosphoribosylamine-glycine ligase activity"/>
    <property type="evidence" value="ECO:0007669"/>
    <property type="project" value="InterPro"/>
</dbReference>
<proteinExistence type="predicted"/>
<evidence type="ECO:0000313" key="2">
    <source>
        <dbReference type="EMBL" id="RII96075.1"/>
    </source>
</evidence>
<name>A0A399NPM5_9MICO</name>
<comment type="caution">
    <text evidence="2">The sequence shown here is derived from an EMBL/GenBank/DDBJ whole genome shotgun (WGS) entry which is preliminary data.</text>
</comment>
<evidence type="ECO:0000313" key="3">
    <source>
        <dbReference type="Proteomes" id="UP000266298"/>
    </source>
</evidence>
<dbReference type="Gene3D" id="3.40.50.20">
    <property type="match status" value="1"/>
</dbReference>
<dbReference type="InterPro" id="IPR016185">
    <property type="entry name" value="PreATP-grasp_dom_sf"/>
</dbReference>
<dbReference type="EMBL" id="QWEC01000239">
    <property type="protein sequence ID" value="RII96075.1"/>
    <property type="molecule type" value="Genomic_DNA"/>
</dbReference>
<feature type="domain" description="Phosphoribosylglycinamide synthetase N-terminal" evidence="1">
    <location>
        <begin position="1"/>
        <end position="93"/>
    </location>
</feature>
<feature type="non-terminal residue" evidence="2">
    <location>
        <position position="94"/>
    </location>
</feature>
<dbReference type="Pfam" id="PF02844">
    <property type="entry name" value="GARS_N"/>
    <property type="match status" value="1"/>
</dbReference>
<dbReference type="GO" id="GO:0009113">
    <property type="term" value="P:purine nucleobase biosynthetic process"/>
    <property type="evidence" value="ECO:0007669"/>
    <property type="project" value="InterPro"/>
</dbReference>
<dbReference type="PANTHER" id="PTHR43472:SF1">
    <property type="entry name" value="PHOSPHORIBOSYLAMINE--GLYCINE LIGASE, CHLOROPLASTIC"/>
    <property type="match status" value="1"/>
</dbReference>
<gene>
    <name evidence="2" type="ORF">DZF96_12750</name>
</gene>
<keyword evidence="2" id="KW-0436">Ligase</keyword>
<dbReference type="InterPro" id="IPR000115">
    <property type="entry name" value="PRibGlycinamide_synth"/>
</dbReference>
<dbReference type="Proteomes" id="UP000266298">
    <property type="component" value="Unassembled WGS sequence"/>
</dbReference>
<dbReference type="InterPro" id="IPR020562">
    <property type="entry name" value="PRibGlycinamide_synth_N"/>
</dbReference>
<organism evidence="2 3">
    <name type="scientific">Clavibacter michiganensis</name>
    <dbReference type="NCBI Taxonomy" id="28447"/>
    <lineage>
        <taxon>Bacteria</taxon>
        <taxon>Bacillati</taxon>
        <taxon>Actinomycetota</taxon>
        <taxon>Actinomycetes</taxon>
        <taxon>Micrococcales</taxon>
        <taxon>Microbacteriaceae</taxon>
        <taxon>Clavibacter</taxon>
    </lineage>
</organism>
<reference evidence="2 3" key="1">
    <citation type="submission" date="2018-08" db="EMBL/GenBank/DDBJ databases">
        <title>Genome Sequence of Clavibacter michiganensis Subspecies type strains, and the Atypical Peach-Colored Strains Isolated from Tomato.</title>
        <authorList>
            <person name="Osdaghi E."/>
            <person name="Portier P."/>
            <person name="Briand M."/>
            <person name="Jacques M.-A."/>
        </authorList>
    </citation>
    <scope>NUCLEOTIDE SEQUENCE [LARGE SCALE GENOMIC DNA]</scope>
    <source>
        <strain evidence="2 3">CFBP 7493</strain>
    </source>
</reference>